<keyword evidence="5" id="KW-0129">CBS domain</keyword>
<dbReference type="PANTHER" id="PTHR44757:SF2">
    <property type="entry name" value="BIOFILM ARCHITECTURE MAINTENANCE PROTEIN MBAA"/>
    <property type="match status" value="1"/>
</dbReference>
<dbReference type="GO" id="GO:0006355">
    <property type="term" value="P:regulation of DNA-templated transcription"/>
    <property type="evidence" value="ECO:0007669"/>
    <property type="project" value="InterPro"/>
</dbReference>
<dbReference type="EC" id="3.1.4.52" evidence="2"/>
<evidence type="ECO:0000259" key="10">
    <source>
        <dbReference type="PROSITE" id="PS51371"/>
    </source>
</evidence>
<dbReference type="InterPro" id="IPR000014">
    <property type="entry name" value="PAS"/>
</dbReference>
<evidence type="ECO:0000259" key="7">
    <source>
        <dbReference type="PROSITE" id="PS50113"/>
    </source>
</evidence>
<dbReference type="PROSITE" id="PS50887">
    <property type="entry name" value="GGDEF"/>
    <property type="match status" value="1"/>
</dbReference>
<dbReference type="GO" id="GO:0071732">
    <property type="term" value="P:cellular response to nitric oxide"/>
    <property type="evidence" value="ECO:0007669"/>
    <property type="project" value="UniProtKB-ARBA"/>
</dbReference>
<evidence type="ECO:0000313" key="12">
    <source>
        <dbReference type="Proteomes" id="UP000002171"/>
    </source>
</evidence>
<dbReference type="CDD" id="cd00130">
    <property type="entry name" value="PAS"/>
    <property type="match status" value="3"/>
</dbReference>
<feature type="domain" description="CBS" evidence="10">
    <location>
        <begin position="211"/>
        <end position="268"/>
    </location>
</feature>
<comment type="cofactor">
    <cofactor evidence="1">
        <name>Mg(2+)</name>
        <dbReference type="ChEBI" id="CHEBI:18420"/>
    </cofactor>
</comment>
<dbReference type="RefSeq" id="WP_007022937.1">
    <property type="nucleotide sequence ID" value="NZ_CH724128.1"/>
</dbReference>
<dbReference type="InterPro" id="IPR000700">
    <property type="entry name" value="PAS-assoc_C"/>
</dbReference>
<dbReference type="FunFam" id="3.20.20.450:FF:000001">
    <property type="entry name" value="Cyclic di-GMP phosphodiesterase yahA"/>
    <property type="match status" value="1"/>
</dbReference>
<dbReference type="Gene3D" id="3.30.70.270">
    <property type="match status" value="1"/>
</dbReference>
<feature type="domain" description="EAL" evidence="8">
    <location>
        <begin position="963"/>
        <end position="1217"/>
    </location>
</feature>
<sequence length="1217" mass="136396">MNLNAIELESIPLKAIITPDVMTVGASAHLAHVLTLMQTNAISSIVAVDSDDKPIGIFTEQDAIRLMAEKRSISEMRMGDVMTHPVLVVPLNLGYAKAYQKMMEHKVRHLVVVDEEGKLLGLASEGDFLHHMGIEYLVELKTVGSAMSQSVATLEANLPLSQAVDLMNTTHFSCIVAMSEGKPVGVITERDVVRFAIKGVDSSSVAIQEVMSSPLQIVLPDMPLQTASRRMELEKIRRLIVVDDKGVLAGILTRHDIAKSLQGSYIEYLQETLDRKNRDLLDSESRLREIEQREFYQDLVDQVSDSIFVIDAEDSRILDANQKAADNLRMPLAELLNLRVVDFSVAVPNLEYWFDSFLPKLREGEVLTISDHRRADGSVFPVEVKARLVQLGNREYVVAIARDLTERMESTQKLIENEQRFRMLFDESPISMAYVSFSGEVLSLNKRFTEVFGYTKDDVPTLEDWFIKAHPQQEYRDQVRTRWGHSLDGAKSGNHTIPAAEYQVICKQGKTKLITASGVTTEHGFLAILEDITEQRLASEALKESAETYFSIITTSQDGFWIVDQQARFLDVNEAYAKMSGYSREELMSMSIGDLDAIETPDVTKKRIELIKHQGGQRFLTKHRRKNGDIYDVEVNATYWSGGGGRFFVFLRDVTERINYEDRLRQAAAVFGSTNEGVMITDVDGQIQMVNEAFCSLTGYGKDEVIGQPAKILQSGRHSAEFYHEMWESINDVGSWQGEIWNRRKDGTTYPEWLSISAVKDDDNRVNHYVGVFSDISQLKESEQKLNHLAHHDMLTGLPNRLMLQTRLDQALAQARRKNTSLALLLLDLDRFKDVNDSFGHSAGDELLKQVASILKEGLREVDLVCRMGGDEFAILLEDIQHPEDAGKVASKVTSLLAKSWNISNGYEVAIGGSVGISLFPEQSGDSQALLQHADAALYRAKSEGRGRFHYFTEELTRDARKRLDLEARLIKGIARNELEVYYQPQIHIATGKLVGAEALVRWNDPEHGLIGPNEFIPLAEQTGLINDIGLLVLKQGCSQLKAWLDAGCEPFALAVNLSAVQLRHSDIRPVIANVLEETGLEAKYLELEITESALMEREQESIQLLDSLRSLGVRIAIDDFGTGYSSLAYLKKFPLDVLKIDKSFVDDIPADKDDMVIAATIVAMGHSLGLQVLAEGVETEEQLAFLRSKNCHYYQGYLRSKPVPADQFANFLTYHN</sequence>
<dbReference type="CDD" id="cd01949">
    <property type="entry name" value="GGDEF"/>
    <property type="match status" value="1"/>
</dbReference>
<dbReference type="PROSITE" id="PS50113">
    <property type="entry name" value="PAC"/>
    <property type="match status" value="2"/>
</dbReference>
<dbReference type="Pfam" id="PF00571">
    <property type="entry name" value="CBS"/>
    <property type="match status" value="4"/>
</dbReference>
<feature type="domain" description="PAS" evidence="6">
    <location>
        <begin position="545"/>
        <end position="591"/>
    </location>
</feature>
<evidence type="ECO:0000259" key="6">
    <source>
        <dbReference type="PROSITE" id="PS50112"/>
    </source>
</evidence>
<dbReference type="InterPro" id="IPR043128">
    <property type="entry name" value="Rev_trsase/Diguanyl_cyclase"/>
</dbReference>
<dbReference type="SUPFAM" id="SSF141868">
    <property type="entry name" value="EAL domain-like"/>
    <property type="match status" value="1"/>
</dbReference>
<dbReference type="InterPro" id="IPR029787">
    <property type="entry name" value="Nucleotide_cyclase"/>
</dbReference>
<dbReference type="FunFam" id="3.30.70.270:FF:000001">
    <property type="entry name" value="Diguanylate cyclase domain protein"/>
    <property type="match status" value="1"/>
</dbReference>
<dbReference type="Pfam" id="PF00563">
    <property type="entry name" value="EAL"/>
    <property type="match status" value="1"/>
</dbReference>
<dbReference type="InterPro" id="IPR013767">
    <property type="entry name" value="PAS_fold"/>
</dbReference>
<dbReference type="Pfam" id="PF00989">
    <property type="entry name" value="PAS"/>
    <property type="match status" value="1"/>
</dbReference>
<dbReference type="SMART" id="SM00116">
    <property type="entry name" value="CBS"/>
    <property type="match status" value="4"/>
</dbReference>
<evidence type="ECO:0000256" key="5">
    <source>
        <dbReference type="PROSITE-ProRule" id="PRU00703"/>
    </source>
</evidence>
<dbReference type="InterPro" id="IPR052155">
    <property type="entry name" value="Biofilm_reg_signaling"/>
</dbReference>
<feature type="domain" description="PAS" evidence="6">
    <location>
        <begin position="660"/>
        <end position="708"/>
    </location>
</feature>
<dbReference type="InterPro" id="IPR000160">
    <property type="entry name" value="GGDEF_dom"/>
</dbReference>
<dbReference type="Gene3D" id="3.20.20.450">
    <property type="entry name" value="EAL domain"/>
    <property type="match status" value="1"/>
</dbReference>
<evidence type="ECO:0000256" key="3">
    <source>
        <dbReference type="ARBA" id="ARBA00022636"/>
    </source>
</evidence>
<dbReference type="InterPro" id="IPR001633">
    <property type="entry name" value="EAL_dom"/>
</dbReference>
<name>A0A7U8C333_NEPCE</name>
<dbReference type="EMBL" id="AAOW01000019">
    <property type="protein sequence ID" value="EAR60329.1"/>
    <property type="molecule type" value="Genomic_DNA"/>
</dbReference>
<dbReference type="SUPFAM" id="SSF54631">
    <property type="entry name" value="CBS-domain pair"/>
    <property type="match status" value="2"/>
</dbReference>
<evidence type="ECO:0000256" key="2">
    <source>
        <dbReference type="ARBA" id="ARBA00012282"/>
    </source>
</evidence>
<gene>
    <name evidence="11" type="ORF">MED92_00325</name>
</gene>
<evidence type="ECO:0000256" key="4">
    <source>
        <dbReference type="ARBA" id="ARBA00051114"/>
    </source>
</evidence>
<dbReference type="Proteomes" id="UP000002171">
    <property type="component" value="Unassembled WGS sequence"/>
</dbReference>
<dbReference type="PROSITE" id="PS51371">
    <property type="entry name" value="CBS"/>
    <property type="match status" value="4"/>
</dbReference>
<dbReference type="SMART" id="SM00086">
    <property type="entry name" value="PAC"/>
    <property type="match status" value="4"/>
</dbReference>
<organism evidence="11 12">
    <name type="scientific">Neptuniibacter caesariensis</name>
    <dbReference type="NCBI Taxonomy" id="207954"/>
    <lineage>
        <taxon>Bacteria</taxon>
        <taxon>Pseudomonadati</taxon>
        <taxon>Pseudomonadota</taxon>
        <taxon>Gammaproteobacteria</taxon>
        <taxon>Oceanospirillales</taxon>
        <taxon>Oceanospirillaceae</taxon>
        <taxon>Neptuniibacter</taxon>
    </lineage>
</organism>
<evidence type="ECO:0000259" key="9">
    <source>
        <dbReference type="PROSITE" id="PS50887"/>
    </source>
</evidence>
<protein>
    <recommendedName>
        <fullName evidence="2">cyclic-guanylate-specific phosphodiesterase</fullName>
        <ecNumber evidence="2">3.1.4.52</ecNumber>
    </recommendedName>
</protein>
<comment type="catalytic activity">
    <reaction evidence="4">
        <text>3',3'-c-di-GMP + H2O = 5'-phosphoguanylyl(3'-&gt;5')guanosine + H(+)</text>
        <dbReference type="Rhea" id="RHEA:24902"/>
        <dbReference type="ChEBI" id="CHEBI:15377"/>
        <dbReference type="ChEBI" id="CHEBI:15378"/>
        <dbReference type="ChEBI" id="CHEBI:58754"/>
        <dbReference type="ChEBI" id="CHEBI:58805"/>
        <dbReference type="EC" id="3.1.4.52"/>
    </reaction>
    <physiologicalReaction direction="left-to-right" evidence="4">
        <dbReference type="Rhea" id="RHEA:24903"/>
    </physiologicalReaction>
</comment>
<dbReference type="InterPro" id="IPR000644">
    <property type="entry name" value="CBS_dom"/>
</dbReference>
<evidence type="ECO:0000256" key="1">
    <source>
        <dbReference type="ARBA" id="ARBA00001946"/>
    </source>
</evidence>
<dbReference type="InterPro" id="IPR046342">
    <property type="entry name" value="CBS_dom_sf"/>
</dbReference>
<keyword evidence="12" id="KW-1185">Reference proteome</keyword>
<dbReference type="CDD" id="cd01948">
    <property type="entry name" value="EAL"/>
    <property type="match status" value="1"/>
</dbReference>
<feature type="domain" description="CBS" evidence="10">
    <location>
        <begin position="82"/>
        <end position="140"/>
    </location>
</feature>
<dbReference type="PANTHER" id="PTHR44757">
    <property type="entry name" value="DIGUANYLATE CYCLASE DGCP"/>
    <property type="match status" value="1"/>
</dbReference>
<dbReference type="GO" id="GO:0071111">
    <property type="term" value="F:cyclic-guanylate-specific phosphodiesterase activity"/>
    <property type="evidence" value="ECO:0007669"/>
    <property type="project" value="UniProtKB-EC"/>
</dbReference>
<dbReference type="SMART" id="SM00267">
    <property type="entry name" value="GGDEF"/>
    <property type="match status" value="1"/>
</dbReference>
<dbReference type="OrthoDB" id="8416215at2"/>
<dbReference type="NCBIfam" id="TIGR00229">
    <property type="entry name" value="sensory_box"/>
    <property type="match status" value="4"/>
</dbReference>
<dbReference type="Pfam" id="PF00990">
    <property type="entry name" value="GGDEF"/>
    <property type="match status" value="1"/>
</dbReference>
<dbReference type="SMART" id="SM00091">
    <property type="entry name" value="PAS"/>
    <property type="match status" value="4"/>
</dbReference>
<dbReference type="NCBIfam" id="TIGR00254">
    <property type="entry name" value="GGDEF"/>
    <property type="match status" value="1"/>
</dbReference>
<proteinExistence type="predicted"/>
<keyword evidence="3" id="KW-0973">c-di-GMP</keyword>
<dbReference type="Pfam" id="PF13426">
    <property type="entry name" value="PAS_9"/>
    <property type="match status" value="3"/>
</dbReference>
<evidence type="ECO:0000313" key="11">
    <source>
        <dbReference type="EMBL" id="EAR60329.1"/>
    </source>
</evidence>
<feature type="domain" description="PAS" evidence="6">
    <location>
        <begin position="417"/>
        <end position="459"/>
    </location>
</feature>
<dbReference type="PROSITE" id="PS50883">
    <property type="entry name" value="EAL"/>
    <property type="match status" value="1"/>
</dbReference>
<feature type="domain" description="CBS" evidence="10">
    <location>
        <begin position="147"/>
        <end position="202"/>
    </location>
</feature>
<reference evidence="11 12" key="1">
    <citation type="submission" date="2006-02" db="EMBL/GenBank/DDBJ databases">
        <authorList>
            <person name="Pinhassi J."/>
            <person name="Pedros-Alio C."/>
            <person name="Ferriera S."/>
            <person name="Johnson J."/>
            <person name="Kravitz S."/>
            <person name="Halpern A."/>
            <person name="Remington K."/>
            <person name="Beeson K."/>
            <person name="Tran B."/>
            <person name="Rogers Y.-H."/>
            <person name="Friedman R."/>
            <person name="Venter J.C."/>
        </authorList>
    </citation>
    <scope>NUCLEOTIDE SEQUENCE [LARGE SCALE GENOMIC DNA]</scope>
    <source>
        <strain evidence="11 12">MED92</strain>
    </source>
</reference>
<dbReference type="PROSITE" id="PS50112">
    <property type="entry name" value="PAS"/>
    <property type="match status" value="3"/>
</dbReference>
<feature type="domain" description="PAC" evidence="7">
    <location>
        <begin position="362"/>
        <end position="416"/>
    </location>
</feature>
<dbReference type="Gene3D" id="3.30.450.20">
    <property type="entry name" value="PAS domain"/>
    <property type="match status" value="4"/>
</dbReference>
<dbReference type="AlphaFoldDB" id="A0A7U8C333"/>
<dbReference type="CDD" id="cd02205">
    <property type="entry name" value="CBS_pair_SF"/>
    <property type="match status" value="1"/>
</dbReference>
<feature type="domain" description="CBS" evidence="10">
    <location>
        <begin position="17"/>
        <end position="73"/>
    </location>
</feature>
<comment type="caution">
    <text evidence="11">The sequence shown here is derived from an EMBL/GenBank/DDBJ whole genome shotgun (WGS) entry which is preliminary data.</text>
</comment>
<feature type="domain" description="PAC" evidence="7">
    <location>
        <begin position="736"/>
        <end position="788"/>
    </location>
</feature>
<evidence type="ECO:0000259" key="8">
    <source>
        <dbReference type="PROSITE" id="PS50883"/>
    </source>
</evidence>
<accession>A0A7U8C333</accession>
<dbReference type="SMART" id="SM00052">
    <property type="entry name" value="EAL"/>
    <property type="match status" value="1"/>
</dbReference>
<dbReference type="SUPFAM" id="SSF55073">
    <property type="entry name" value="Nucleotide cyclase"/>
    <property type="match status" value="1"/>
</dbReference>
<dbReference type="Gene3D" id="3.10.580.10">
    <property type="entry name" value="CBS-domain"/>
    <property type="match status" value="2"/>
</dbReference>
<feature type="domain" description="GGDEF" evidence="9">
    <location>
        <begin position="820"/>
        <end position="954"/>
    </location>
</feature>
<dbReference type="SUPFAM" id="SSF55785">
    <property type="entry name" value="PYP-like sensor domain (PAS domain)"/>
    <property type="match status" value="4"/>
</dbReference>
<dbReference type="InterPro" id="IPR035965">
    <property type="entry name" value="PAS-like_dom_sf"/>
</dbReference>
<dbReference type="InterPro" id="IPR001610">
    <property type="entry name" value="PAC"/>
</dbReference>
<dbReference type="InterPro" id="IPR035919">
    <property type="entry name" value="EAL_sf"/>
</dbReference>